<dbReference type="PANTHER" id="PTHR37490:SF2">
    <property type="match status" value="1"/>
</dbReference>
<protein>
    <submittedName>
        <fullName evidence="3">Uncharacterized protein</fullName>
    </submittedName>
</protein>
<feature type="region of interest" description="Disordered" evidence="1">
    <location>
        <begin position="421"/>
        <end position="456"/>
    </location>
</feature>
<keyword evidence="2" id="KW-0472">Membrane</keyword>
<dbReference type="HOGENOM" id="CLU_505216_0_0_1"/>
<sequence>MLSTAAQGRVGPQPLARQSASGEAKMLIMNRRWTGLWLTDFELCVKMMVNWVKRRSHAACRMWQPRYAIPRYLRQLKWISTIYSLLCHLGLRMRVPKLQPQPEPERLPFVSFLTFCLAFPPRVGFKVSGAVQTLLFQPTPYEVIGSRAHNYFCIYSLSTICTGLLATANVRAFSCDERLRAPFPCAIFPVAHITTIDPAPTSPPDFSFRTMKCNLRIAVSLYCFILAVALLFLVRVLADILDQYSGGLYLIDSIYTRFHSLSLNLPTDSTNPFNVEVGDKIIVMAKLEEEDTDWVQDELPDWQRAIYVVNPSQKTLNDPNALTVPRNKGRESMAYLSYIIDNYDNLPRTIGFLHAHRSGFLQAWHVDAPLHDNVIAMRTLRIAYVQHSGYVNLRCNWNPGCKKEHRINRHVTDEVWMELFSGTSTPPQNRSATTAEGGGRGGTSADTGNGANRSLLQSTDKPTEMAAACCAQFAVSRDQVLKRPVEDYMHFRDWVTATEKNDASSGRVMEYMWHIIFGMDAVFCPDEHLCYCSVYGRCK</sequence>
<organism evidence="4">
    <name type="scientific">Ajellomyces capsulatus (strain H88)</name>
    <name type="common">Darling's disease fungus</name>
    <name type="synonym">Histoplasma capsulatum</name>
    <dbReference type="NCBI Taxonomy" id="544711"/>
    <lineage>
        <taxon>Eukaryota</taxon>
        <taxon>Fungi</taxon>
        <taxon>Dikarya</taxon>
        <taxon>Ascomycota</taxon>
        <taxon>Pezizomycotina</taxon>
        <taxon>Eurotiomycetes</taxon>
        <taxon>Eurotiomycetidae</taxon>
        <taxon>Onygenales</taxon>
        <taxon>Ajellomycetaceae</taxon>
        <taxon>Histoplasma</taxon>
    </lineage>
</organism>
<evidence type="ECO:0000256" key="2">
    <source>
        <dbReference type="SAM" id="Phobius"/>
    </source>
</evidence>
<dbReference type="AlphaFoldDB" id="F0UF06"/>
<feature type="transmembrane region" description="Helical" evidence="2">
    <location>
        <begin position="217"/>
        <end position="238"/>
    </location>
</feature>
<feature type="compositionally biased region" description="Polar residues" evidence="1">
    <location>
        <begin position="421"/>
        <end position="431"/>
    </location>
</feature>
<evidence type="ECO:0000313" key="3">
    <source>
        <dbReference type="EMBL" id="EGC44863.1"/>
    </source>
</evidence>
<dbReference type="VEuPathDB" id="FungiDB:I7I53_03582"/>
<dbReference type="Pfam" id="PF11913">
    <property type="entry name" value="DUF3431"/>
    <property type="match status" value="1"/>
</dbReference>
<evidence type="ECO:0000256" key="1">
    <source>
        <dbReference type="SAM" id="MobiDB-lite"/>
    </source>
</evidence>
<proteinExistence type="predicted"/>
<dbReference type="STRING" id="544711.F0UF06"/>
<dbReference type="EMBL" id="DS990638">
    <property type="protein sequence ID" value="EGC44863.1"/>
    <property type="molecule type" value="Genomic_DNA"/>
</dbReference>
<evidence type="ECO:0000313" key="4">
    <source>
        <dbReference type="Proteomes" id="UP000008142"/>
    </source>
</evidence>
<gene>
    <name evidence="3" type="ORF">HCEG_04078</name>
</gene>
<accession>F0UF06</accession>
<name>F0UF06_AJEC8</name>
<dbReference type="Proteomes" id="UP000008142">
    <property type="component" value="Unassembled WGS sequence"/>
</dbReference>
<keyword evidence="2" id="KW-0812">Transmembrane</keyword>
<dbReference type="OrthoDB" id="426718at2759"/>
<keyword evidence="2" id="KW-1133">Transmembrane helix</keyword>
<dbReference type="PANTHER" id="PTHR37490">
    <property type="entry name" value="EXPRESSED PROTEIN"/>
    <property type="match status" value="1"/>
</dbReference>
<dbReference type="InterPro" id="IPR021838">
    <property type="entry name" value="DUF3431"/>
</dbReference>
<reference evidence="4" key="1">
    <citation type="submission" date="2008-07" db="EMBL/GenBank/DDBJ databases">
        <title>Annotation of Ajellomyces capsulatus strain H88.</title>
        <authorList>
            <person name="Champion M."/>
            <person name="Cuomo C."/>
            <person name="Ma L.-J."/>
            <person name="Henn M.R."/>
            <person name="Sil A."/>
            <person name="Goldman B."/>
            <person name="Young S.K."/>
            <person name="Kodira C.D."/>
            <person name="Zeng Q."/>
            <person name="Koehrsen M."/>
            <person name="Alvarado L."/>
            <person name="Berlin A."/>
            <person name="Borenstein D."/>
            <person name="Chen Z."/>
            <person name="Engels R."/>
            <person name="Freedman E."/>
            <person name="Gellesch M."/>
            <person name="Goldberg J."/>
            <person name="Griggs A."/>
            <person name="Gujja S."/>
            <person name="Heiman D."/>
            <person name="Hepburn T."/>
            <person name="Howarth C."/>
            <person name="Jen D."/>
            <person name="Larson L."/>
            <person name="Lewis B."/>
            <person name="Mehta T."/>
            <person name="Park D."/>
            <person name="Pearson M."/>
            <person name="Roberts A."/>
            <person name="Saif S."/>
            <person name="Shea T."/>
            <person name="Shenoy N."/>
            <person name="Sisk P."/>
            <person name="Stolte C."/>
            <person name="Sykes S."/>
            <person name="Walk T."/>
            <person name="White J."/>
            <person name="Yandava C."/>
            <person name="Klein B."/>
            <person name="McEwen J.G."/>
            <person name="Puccia R."/>
            <person name="Goldman G.H."/>
            <person name="Felipe M.S."/>
            <person name="Nino-Vega G."/>
            <person name="San-Blas G."/>
            <person name="Taylor J."/>
            <person name="Mendoza L."/>
            <person name="Galagan J."/>
            <person name="Nusbaum C."/>
            <person name="Birren B."/>
        </authorList>
    </citation>
    <scope>NUCLEOTIDE SEQUENCE [LARGE SCALE GENOMIC DNA]</scope>
    <source>
        <strain evidence="4">H88</strain>
    </source>
</reference>